<comment type="similarity">
    <text evidence="1 4">Belongs to the PstS family.</text>
</comment>
<protein>
    <recommendedName>
        <fullName evidence="4">Phosphate-binding protein</fullName>
    </recommendedName>
</protein>
<dbReference type="RefSeq" id="WP_014378209.1">
    <property type="nucleotide sequence ID" value="NC_016943.1"/>
</dbReference>
<evidence type="ECO:0000256" key="1">
    <source>
        <dbReference type="ARBA" id="ARBA00008725"/>
    </source>
</evidence>
<dbReference type="GO" id="GO:0006817">
    <property type="term" value="P:phosphate ion transport"/>
    <property type="evidence" value="ECO:0007669"/>
    <property type="project" value="UniProtKB-UniRule"/>
</dbReference>
<reference evidence="7 8" key="1">
    <citation type="journal article" date="2012" name="J. Bacteriol.">
        <title>Genome Sequence of Blastococcus saxobsidens DD2, a Stone-Inhabiting Bacterium.</title>
        <authorList>
            <person name="Chouaia B."/>
            <person name="Crotti E."/>
            <person name="Brusetti L."/>
            <person name="Daffonchio D."/>
            <person name="Essoussi I."/>
            <person name="Nouioui I."/>
            <person name="Sbissi I."/>
            <person name="Ghodhbane-Gtari F."/>
            <person name="Gtari M."/>
            <person name="Vacherie B."/>
            <person name="Barbe V."/>
            <person name="Medigue C."/>
            <person name="Gury J."/>
            <person name="Pujic P."/>
            <person name="Normand P."/>
        </authorList>
    </citation>
    <scope>NUCLEOTIDE SEQUENCE [LARGE SCALE GENOMIC DNA]</scope>
    <source>
        <strain evidence="7 8">DD2</strain>
    </source>
</reference>
<gene>
    <name evidence="7" type="primary">pstS</name>
    <name evidence="7" type="ordered locus">BLASA_4538</name>
</gene>
<dbReference type="KEGG" id="bsd:BLASA_4538"/>
<dbReference type="GO" id="GO:0042301">
    <property type="term" value="F:phosphate ion binding"/>
    <property type="evidence" value="ECO:0007669"/>
    <property type="project" value="UniProtKB-UniRule"/>
</dbReference>
<evidence type="ECO:0000259" key="6">
    <source>
        <dbReference type="Pfam" id="PF12849"/>
    </source>
</evidence>
<comment type="function">
    <text evidence="4">Involved in the system for phosphate transport across the cytoplasmic membrane.</text>
</comment>
<dbReference type="STRING" id="1146883.BLASA_4538"/>
<evidence type="ECO:0000313" key="7">
    <source>
        <dbReference type="EMBL" id="CCG05342.1"/>
    </source>
</evidence>
<evidence type="ECO:0000256" key="2">
    <source>
        <dbReference type="ARBA" id="ARBA00022448"/>
    </source>
</evidence>
<evidence type="ECO:0000256" key="4">
    <source>
        <dbReference type="RuleBase" id="RU367119"/>
    </source>
</evidence>
<dbReference type="InterPro" id="IPR050811">
    <property type="entry name" value="Phosphate_ABC_transporter"/>
</dbReference>
<dbReference type="Gene3D" id="3.40.190.10">
    <property type="entry name" value="Periplasmic binding protein-like II"/>
    <property type="match status" value="2"/>
</dbReference>
<dbReference type="eggNOG" id="COG0226">
    <property type="taxonomic scope" value="Bacteria"/>
</dbReference>
<dbReference type="PANTHER" id="PTHR30570">
    <property type="entry name" value="PERIPLASMIC PHOSPHATE BINDING COMPONENT OF PHOSPHATE ABC TRANSPORTER"/>
    <property type="match status" value="1"/>
</dbReference>
<keyword evidence="2 4" id="KW-0813">Transport</keyword>
<feature type="domain" description="PBP" evidence="6">
    <location>
        <begin position="44"/>
        <end position="296"/>
    </location>
</feature>
<dbReference type="CDD" id="cd13654">
    <property type="entry name" value="PBP2_phosphate_like_2"/>
    <property type="match status" value="1"/>
</dbReference>
<dbReference type="PROSITE" id="PS51257">
    <property type="entry name" value="PROKAR_LIPOPROTEIN"/>
    <property type="match status" value="1"/>
</dbReference>
<name>H6RQH4_BLASD</name>
<keyword evidence="3 4" id="KW-0732">Signal</keyword>
<dbReference type="EMBL" id="FO117623">
    <property type="protein sequence ID" value="CCG05342.1"/>
    <property type="molecule type" value="Genomic_DNA"/>
</dbReference>
<feature type="region of interest" description="Disordered" evidence="5">
    <location>
        <begin position="30"/>
        <end position="50"/>
    </location>
</feature>
<feature type="signal peptide" evidence="4">
    <location>
        <begin position="1"/>
        <end position="24"/>
    </location>
</feature>
<dbReference type="NCBIfam" id="TIGR02136">
    <property type="entry name" value="ptsS_2"/>
    <property type="match status" value="1"/>
</dbReference>
<accession>H6RQH4</accession>
<dbReference type="Proteomes" id="UP000007517">
    <property type="component" value="Chromosome"/>
</dbReference>
<reference evidence="8" key="2">
    <citation type="submission" date="2012-02" db="EMBL/GenBank/DDBJ databases">
        <title>Complete genome sequence of Blastococcus saxobsidens strain DD2.</title>
        <authorList>
            <person name="Genoscope."/>
        </authorList>
    </citation>
    <scope>NUCLEOTIDE SEQUENCE [LARGE SCALE GENOMIC DNA]</scope>
    <source>
        <strain evidence="8">DD2</strain>
    </source>
</reference>
<dbReference type="AlphaFoldDB" id="H6RQH4"/>
<evidence type="ECO:0000256" key="5">
    <source>
        <dbReference type="SAM" id="MobiDB-lite"/>
    </source>
</evidence>
<dbReference type="InterPro" id="IPR024370">
    <property type="entry name" value="PBP_domain"/>
</dbReference>
<evidence type="ECO:0000313" key="8">
    <source>
        <dbReference type="Proteomes" id="UP000007517"/>
    </source>
</evidence>
<dbReference type="HOGENOM" id="CLU_026228_1_1_11"/>
<dbReference type="InterPro" id="IPR011862">
    <property type="entry name" value="Phos-bd"/>
</dbReference>
<keyword evidence="8" id="KW-1185">Reference proteome</keyword>
<dbReference type="SUPFAM" id="SSF53850">
    <property type="entry name" value="Periplasmic binding protein-like II"/>
    <property type="match status" value="1"/>
</dbReference>
<evidence type="ECO:0000256" key="3">
    <source>
        <dbReference type="ARBA" id="ARBA00022729"/>
    </source>
</evidence>
<sequence length="326" mass="34129">MKTSTLRRRSVPAAAVLSLALALAACGNTDESGNPTAGSGDEGGGELSGEVVIDGSSTVEPLSAAAAELFQQENPGVQVTVGTSGTGGGFEKFCRGETDISNASRTIAEDEIATCEEAGIEFAELGVANDALSVVVNPENDWADCLTVEELNAIWDEDSTLDNWSQVRDGFPDVPLELFGPGTDSGTFDYFTDAINGNEGVSRSDYGASEDDNVVVQGVEGAAGAMGYFGFSYVEENEGRVKPLAVDGGDGCVEPSTESVQDGSYAPLGRQLFIYPSAQALERPEVQAFVDFYVDNQAEIAEAALFIPLTDEQASEVESKVQELQG</sequence>
<dbReference type="PANTHER" id="PTHR30570:SF1">
    <property type="entry name" value="PHOSPHATE-BINDING PROTEIN PSTS"/>
    <property type="match status" value="1"/>
</dbReference>
<proteinExistence type="inferred from homology"/>
<keyword evidence="4" id="KW-0592">Phosphate transport</keyword>
<feature type="chain" id="PRO_5027153623" description="Phosphate-binding protein" evidence="4">
    <location>
        <begin position="25"/>
        <end position="326"/>
    </location>
</feature>
<dbReference type="Pfam" id="PF12849">
    <property type="entry name" value="PBP_like_2"/>
    <property type="match status" value="1"/>
</dbReference>
<organism evidence="7 8">
    <name type="scientific">Blastococcus saxobsidens (strain DD2)</name>
    <dbReference type="NCBI Taxonomy" id="1146883"/>
    <lineage>
        <taxon>Bacteria</taxon>
        <taxon>Bacillati</taxon>
        <taxon>Actinomycetota</taxon>
        <taxon>Actinomycetes</taxon>
        <taxon>Geodermatophilales</taxon>
        <taxon>Geodermatophilaceae</taxon>
        <taxon>Blastococcus</taxon>
    </lineage>
</organism>